<dbReference type="InterPro" id="IPR018812">
    <property type="entry name" value="SAK_HAD"/>
</dbReference>
<keyword evidence="4" id="KW-1185">Reference proteome</keyword>
<feature type="compositionally biased region" description="Polar residues" evidence="1">
    <location>
        <begin position="359"/>
        <end position="383"/>
    </location>
</feature>
<evidence type="ECO:0000313" key="4">
    <source>
        <dbReference type="Proteomes" id="UP000422736"/>
    </source>
</evidence>
<proteinExistence type="predicted"/>
<dbReference type="EMBL" id="CP015055">
    <property type="protein sequence ID" value="QGN14262.1"/>
    <property type="molecule type" value="Genomic_DNA"/>
</dbReference>
<protein>
    <submittedName>
        <fullName evidence="3">Protein YMR265C</fullName>
    </submittedName>
</protein>
<dbReference type="Pfam" id="PF10307">
    <property type="entry name" value="HAD_SAK_1"/>
    <property type="match status" value="1"/>
</dbReference>
<organism evidence="3 4">
    <name type="scientific">Kluyveromyces marxianus</name>
    <name type="common">Yeast</name>
    <name type="synonym">Candida kefyr</name>
    <dbReference type="NCBI Taxonomy" id="4911"/>
    <lineage>
        <taxon>Eukaryota</taxon>
        <taxon>Fungi</taxon>
        <taxon>Dikarya</taxon>
        <taxon>Ascomycota</taxon>
        <taxon>Saccharomycotina</taxon>
        <taxon>Saccharomycetes</taxon>
        <taxon>Saccharomycetales</taxon>
        <taxon>Saccharomycetaceae</taxon>
        <taxon>Kluyveromyces</taxon>
    </lineage>
</organism>
<evidence type="ECO:0000259" key="2">
    <source>
        <dbReference type="Pfam" id="PF10307"/>
    </source>
</evidence>
<dbReference type="PANTHER" id="PTHR10335">
    <property type="entry name" value="RRNA 2-O-METHYLTRANSFERASE FIBRILLARIN"/>
    <property type="match status" value="1"/>
</dbReference>
<evidence type="ECO:0000256" key="1">
    <source>
        <dbReference type="SAM" id="MobiDB-lite"/>
    </source>
</evidence>
<evidence type="ECO:0000313" key="3">
    <source>
        <dbReference type="EMBL" id="QGN14262.1"/>
    </source>
</evidence>
<feature type="compositionally biased region" description="Basic and acidic residues" evidence="1">
    <location>
        <begin position="7"/>
        <end position="27"/>
    </location>
</feature>
<name>A0ABX6ERB0_KLUMA</name>
<accession>A0ABX6ERB0</accession>
<reference evidence="3 4" key="1">
    <citation type="submission" date="2016-03" db="EMBL/GenBank/DDBJ databases">
        <title>How can Kluyveromyces marxianus grow so fast - potential evolutionary course in Saccharomyces Complex revealed by comparative genomics.</title>
        <authorList>
            <person name="Mo W."/>
            <person name="Lu W."/>
            <person name="Yang X."/>
            <person name="Qi J."/>
            <person name="Lv H."/>
        </authorList>
    </citation>
    <scope>NUCLEOTIDE SEQUENCE [LARGE SCALE GENOMIC DNA]</scope>
    <source>
        <strain evidence="3 4">FIM1</strain>
    </source>
</reference>
<sequence>MHNKKQTRMDEIESKETSKAPEKDGSVSKDTLTMEHSVLFEWNSVDSALNVPSMAHDKIKKICIFDFDNTLFKSPGPNPHLYSPELYRALLSPHVFSNGGWWSEPRFLGSLIDEFLDRSDEVDDSVYWNREMVDEARESWSHRDDGTLTILMTGRKELLFSGLLSKLAHEEVFGEPLHFHGAFLKRQGYATTMAYKCACLRSLLDYYSNAEEVVMYDDRRQQLEGFDVFFNEYREARGLSRGPGQGHSLKHTVVAVEPVIDYLAPAKEIATVAEIFQEHNNDVDCKMQGLKGMIHGPICSLKFQMDHLTLTTEKTESPRQYLLLDCRETHKLRLLVEKMGEDTNMVYPFSLPVVVACPDSSQQQQEGAPQTQNETSEQQQHNHLSVPGPKIVTPDVSTDDFQELMAQPDRVFPHEPIEWSIHEALVLDSRKLAFTVTSAQKQGMHILFTCPYNDADIQDVKNTGMPPHINHSMPTFTAVAVPRYTYTSEPTTGPATNNTTTTYH</sequence>
<gene>
    <name evidence="3" type="ORF">FIM1_919</name>
</gene>
<dbReference type="PANTHER" id="PTHR10335:SF26">
    <property type="entry name" value="AER281CP"/>
    <property type="match status" value="1"/>
</dbReference>
<feature type="region of interest" description="Disordered" evidence="1">
    <location>
        <begin position="1"/>
        <end position="28"/>
    </location>
</feature>
<feature type="region of interest" description="Disordered" evidence="1">
    <location>
        <begin position="358"/>
        <end position="396"/>
    </location>
</feature>
<dbReference type="Proteomes" id="UP000422736">
    <property type="component" value="Chromosome 2"/>
</dbReference>
<feature type="domain" description="Swiss Army Knife RNA repair protein HAD" evidence="2">
    <location>
        <begin position="74"/>
        <end position="281"/>
    </location>
</feature>